<evidence type="ECO:0000313" key="2">
    <source>
        <dbReference type="EMBL" id="EXM40134.1"/>
    </source>
</evidence>
<dbReference type="Gene3D" id="3.60.10.10">
    <property type="entry name" value="Endonuclease/exonuclease/phosphatase"/>
    <property type="match status" value="1"/>
</dbReference>
<accession>A0A011UHJ0</accession>
<evidence type="ECO:0000259" key="1">
    <source>
        <dbReference type="Pfam" id="PF03372"/>
    </source>
</evidence>
<dbReference type="RefSeq" id="WP_037286140.1">
    <property type="nucleotide sequence ID" value="NZ_JEOB01000002.1"/>
</dbReference>
<evidence type="ECO:0000313" key="3">
    <source>
        <dbReference type="Proteomes" id="UP000021369"/>
    </source>
</evidence>
<reference evidence="2 3" key="1">
    <citation type="submission" date="2013-06" db="EMBL/GenBank/DDBJ databases">
        <title>Rumen cellulosomics: divergent fiber-degrading strategies revealed by comparative genome-wide analysis of six Ruminococcal strains.</title>
        <authorList>
            <person name="Dassa B."/>
            <person name="Borovok I."/>
            <person name="Lamed R."/>
            <person name="Flint H."/>
            <person name="Yeoman C.J."/>
            <person name="White B."/>
            <person name="Bayer E.A."/>
        </authorList>
    </citation>
    <scope>NUCLEOTIDE SEQUENCE [LARGE SCALE GENOMIC DNA]</scope>
    <source>
        <strain evidence="2 3">SY3</strain>
    </source>
</reference>
<dbReference type="PATRIC" id="fig|1341156.4.peg.1665"/>
<comment type="caution">
    <text evidence="2">The sequence shown here is derived from an EMBL/GenBank/DDBJ whole genome shotgun (WGS) entry which is preliminary data.</text>
</comment>
<dbReference type="SUPFAM" id="SSF56219">
    <property type="entry name" value="DNase I-like"/>
    <property type="match status" value="1"/>
</dbReference>
<organism evidence="2 3">
    <name type="scientific">Ruminococcus albus SY3</name>
    <dbReference type="NCBI Taxonomy" id="1341156"/>
    <lineage>
        <taxon>Bacteria</taxon>
        <taxon>Bacillati</taxon>
        <taxon>Bacillota</taxon>
        <taxon>Clostridia</taxon>
        <taxon>Eubacteriales</taxon>
        <taxon>Oscillospiraceae</taxon>
        <taxon>Ruminococcus</taxon>
    </lineage>
</organism>
<sequence length="285" mass="33231">MITSWNVNEFCGGEKAAINCSDVKDRLSNQKQLNVFFEQLMKYLVDDNDVLLLHEFPYKRIDGYEEFQKAFLSFLKENELEPICPLYSGSSYFRSIAVVFKKSASYELCYDDVVKLEFGSYRNRVIALRKKSEPTEIIVGVHIPISKSIDYWNSLILTHRKIMKNNPEYRFIYIGDMNTYKDGTVNKMKLTEFMDEGLKDFWLESGHSHNAEVYPDATTYVYVNRGKKHNERLDYVLVTGKDFDKLNKKYDMTVDHTVRVNGLSDHSAIILKEKTPETKKTGELK</sequence>
<gene>
    <name evidence="2" type="ORF">RASY3_06245</name>
</gene>
<dbReference type="InterPro" id="IPR036691">
    <property type="entry name" value="Endo/exonu/phosph_ase_sf"/>
</dbReference>
<dbReference type="EMBL" id="JEOB01000002">
    <property type="protein sequence ID" value="EXM40134.1"/>
    <property type="molecule type" value="Genomic_DNA"/>
</dbReference>
<dbReference type="AlphaFoldDB" id="A0A011UHJ0"/>
<name>A0A011UHJ0_RUMAL</name>
<feature type="domain" description="Endonuclease/exonuclease/phosphatase" evidence="1">
    <location>
        <begin position="4"/>
        <end position="247"/>
    </location>
</feature>
<dbReference type="Pfam" id="PF03372">
    <property type="entry name" value="Exo_endo_phos"/>
    <property type="match status" value="1"/>
</dbReference>
<dbReference type="Proteomes" id="UP000021369">
    <property type="component" value="Unassembled WGS sequence"/>
</dbReference>
<keyword evidence="3" id="KW-1185">Reference proteome</keyword>
<dbReference type="InterPro" id="IPR005135">
    <property type="entry name" value="Endo/exonuclease/phosphatase"/>
</dbReference>
<proteinExistence type="predicted"/>
<dbReference type="OrthoDB" id="1823084at2"/>
<protein>
    <recommendedName>
        <fullName evidence="1">Endonuclease/exonuclease/phosphatase domain-containing protein</fullName>
    </recommendedName>
</protein>
<dbReference type="GO" id="GO:0003824">
    <property type="term" value="F:catalytic activity"/>
    <property type="evidence" value="ECO:0007669"/>
    <property type="project" value="InterPro"/>
</dbReference>